<evidence type="ECO:0000256" key="1">
    <source>
        <dbReference type="SAM" id="MobiDB-lite"/>
    </source>
</evidence>
<organism evidence="3 4">
    <name type="scientific">Paraburkholderia bengalensis</name>
    <dbReference type="NCBI Taxonomy" id="2747562"/>
    <lineage>
        <taxon>Bacteria</taxon>
        <taxon>Pseudomonadati</taxon>
        <taxon>Pseudomonadota</taxon>
        <taxon>Betaproteobacteria</taxon>
        <taxon>Burkholderiales</taxon>
        <taxon>Burkholderiaceae</taxon>
        <taxon>Paraburkholderia</taxon>
    </lineage>
</organism>
<evidence type="ECO:0000256" key="2">
    <source>
        <dbReference type="SAM" id="Phobius"/>
    </source>
</evidence>
<feature type="transmembrane region" description="Helical" evidence="2">
    <location>
        <begin position="77"/>
        <end position="96"/>
    </location>
</feature>
<dbReference type="Gene3D" id="1.25.40.10">
    <property type="entry name" value="Tetratricopeptide repeat domain"/>
    <property type="match status" value="1"/>
</dbReference>
<feature type="region of interest" description="Disordered" evidence="1">
    <location>
        <begin position="32"/>
        <end position="51"/>
    </location>
</feature>
<dbReference type="InterPro" id="IPR011990">
    <property type="entry name" value="TPR-like_helical_dom_sf"/>
</dbReference>
<reference evidence="3 4" key="1">
    <citation type="journal article" date="2022" name="Arch. Microbiol.">
        <title>Paraburkholderia bengalensis sp. nov. isolated from roots of Oryza sativa, IR64.</title>
        <authorList>
            <person name="Nag P."/>
            <person name="Mondal N."/>
            <person name="Sarkar J."/>
            <person name="Das S."/>
        </authorList>
    </citation>
    <scope>NUCLEOTIDE SEQUENCE [LARGE SCALE GENOMIC DNA]</scope>
    <source>
        <strain evidence="3 4">IR64_4_BI</strain>
    </source>
</reference>
<accession>A0ABU8IV87</accession>
<evidence type="ECO:0000313" key="4">
    <source>
        <dbReference type="Proteomes" id="UP001386437"/>
    </source>
</evidence>
<proteinExistence type="predicted"/>
<comment type="caution">
    <text evidence="3">The sequence shown here is derived from an EMBL/GenBank/DDBJ whole genome shotgun (WGS) entry which is preliminary data.</text>
</comment>
<keyword evidence="4" id="KW-1185">Reference proteome</keyword>
<name>A0ABU8IV87_9BURK</name>
<feature type="compositionally biased region" description="Polar residues" evidence="1">
    <location>
        <begin position="302"/>
        <end position="320"/>
    </location>
</feature>
<dbReference type="EMBL" id="JACFYJ010000034">
    <property type="protein sequence ID" value="MEI5999451.1"/>
    <property type="molecule type" value="Genomic_DNA"/>
</dbReference>
<dbReference type="Proteomes" id="UP001386437">
    <property type="component" value="Unassembled WGS sequence"/>
</dbReference>
<feature type="region of interest" description="Disordered" evidence="1">
    <location>
        <begin position="257"/>
        <end position="344"/>
    </location>
</feature>
<keyword evidence="2" id="KW-1133">Transmembrane helix</keyword>
<evidence type="ECO:0000313" key="3">
    <source>
        <dbReference type="EMBL" id="MEI5999451.1"/>
    </source>
</evidence>
<sequence length="344" mass="36033">MLYQHVAFCPYCGISQPLAGAQPRRAETQLRAVRKPPSPVADIGHDDTSAPEIRWSDFPETLPDMQRPFWRRSTRRIVTGGAIALVLIVALAWFGVQRFGAGHRNDDFVEPVKSGMSGTNSALPSNTVSLGVDASARTNNPAAMTGAGPTSTQNGNDVSAALGTARASLGQKNLTAAKAAVAEVLAVAPRDADALRMQSDIADRENERDAALRVAAICAKDGLWTCVVKQANQALAVDTSSKEAQVLLEHAIVSNGWRPASDSEPARAAAPSRRGQPQTQQRVAKNVAILPTLPPLPPGTPSDSATRSSADAETPRTQATVDPYPPASVSTGDGGDANAPGVQQ</sequence>
<keyword evidence="2" id="KW-0472">Membrane</keyword>
<keyword evidence="2" id="KW-0812">Transmembrane</keyword>
<gene>
    <name evidence="3" type="ORF">H3V53_20235</name>
</gene>
<dbReference type="RefSeq" id="WP_336599507.1">
    <property type="nucleotide sequence ID" value="NZ_JACFYJ010000034.1"/>
</dbReference>
<feature type="compositionally biased region" description="Low complexity" evidence="1">
    <location>
        <begin position="258"/>
        <end position="274"/>
    </location>
</feature>
<protein>
    <submittedName>
        <fullName evidence="3">Uncharacterized protein</fullName>
    </submittedName>
</protein>